<feature type="domain" description="Apea-like HEPN" evidence="1">
    <location>
        <begin position="371"/>
        <end position="428"/>
    </location>
</feature>
<evidence type="ECO:0000313" key="4">
    <source>
        <dbReference type="Proteomes" id="UP000509761"/>
    </source>
</evidence>
<reference evidence="3 4" key="1">
    <citation type="submission" date="2019-12" db="EMBL/GenBank/DDBJ databases">
        <title>Genome sequencing and assembly of endphytes of Porphyra tenera.</title>
        <authorList>
            <person name="Park J.M."/>
            <person name="Shin R."/>
            <person name="Jo S.H."/>
        </authorList>
    </citation>
    <scope>NUCLEOTIDE SEQUENCE [LARGE SCALE GENOMIC DNA]</scope>
    <source>
        <strain evidence="3 4">GPM3</strain>
    </source>
</reference>
<keyword evidence="4" id="KW-1185">Reference proteome</keyword>
<dbReference type="InterPro" id="IPR041229">
    <property type="entry name" value="HEPN_Apea"/>
</dbReference>
<proteinExistence type="predicted"/>
<dbReference type="InterPro" id="IPR041223">
    <property type="entry name" value="ApeA_NTD"/>
</dbReference>
<evidence type="ECO:0000313" key="3">
    <source>
        <dbReference type="EMBL" id="QKS24787.1"/>
    </source>
</evidence>
<dbReference type="Pfam" id="PF18862">
    <property type="entry name" value="ApeA_NTD1"/>
    <property type="match status" value="1"/>
</dbReference>
<evidence type="ECO:0000259" key="1">
    <source>
        <dbReference type="Pfam" id="PF18739"/>
    </source>
</evidence>
<name>A0AAP9NQ29_9GAMM</name>
<dbReference type="RefSeq" id="WP_174788289.1">
    <property type="nucleotide sequence ID" value="NZ_CP054580.1"/>
</dbReference>
<protein>
    <recommendedName>
        <fullName evidence="5">ApeA N-terminal domain-containing protein</fullName>
    </recommendedName>
</protein>
<dbReference type="EMBL" id="CP054580">
    <property type="protein sequence ID" value="QKS24787.1"/>
    <property type="molecule type" value="Genomic_DNA"/>
</dbReference>
<gene>
    <name evidence="3" type="ORF">FX987_02569</name>
</gene>
<dbReference type="Pfam" id="PF18739">
    <property type="entry name" value="HEPN_Apea"/>
    <property type="match status" value="1"/>
</dbReference>
<dbReference type="Proteomes" id="UP000509761">
    <property type="component" value="Chromosome"/>
</dbReference>
<dbReference type="AlphaFoldDB" id="A0AAP9NQ29"/>
<evidence type="ECO:0008006" key="5">
    <source>
        <dbReference type="Google" id="ProtNLM"/>
    </source>
</evidence>
<evidence type="ECO:0000259" key="2">
    <source>
        <dbReference type="Pfam" id="PF18862"/>
    </source>
</evidence>
<accession>A0AAP9NQ29</accession>
<organism evidence="3 4">
    <name type="scientific">Vreelandella titanicae</name>
    <dbReference type="NCBI Taxonomy" id="664683"/>
    <lineage>
        <taxon>Bacteria</taxon>
        <taxon>Pseudomonadati</taxon>
        <taxon>Pseudomonadota</taxon>
        <taxon>Gammaproteobacteria</taxon>
        <taxon>Oceanospirillales</taxon>
        <taxon>Halomonadaceae</taxon>
        <taxon>Vreelandella</taxon>
    </lineage>
</organism>
<sequence length="442" mass="50371">MSNLLTEQKWVGEFFLPGSHDSRFSGELQYTPEEGIVLSYLISHDAHMESSEVLHGILSSGEKCTLIGNFDPSKSGLSLNNDLATRPGQAWFQFLIHGAFIPTKGQITNLDFSLTNLQDFFYPSYAKNRVKYSPIPDYTLSTHFGNIKVGTKATFNPLTNDITNQIYSQNKSALQELQDQYLRISKKYRDSRFMLKSEISYSINLDLLRSSTALEAFKIIFEIADLFSLLTYSPVYPEYIQILDESITTPHGKIFLYPSMLATQKIIKIATREQSHRNMPIRKNTIPLDQIISNWLSNQYDFSILISSIQNDSEIVNIHEAHGETTLYATQLESIGYLANKSKYDRYEYPIKTYANDTIIDGLSRIFSVGTTSDIAVSISELRNEIAHVQKPKVLLKKLRLKEMVRINQYLQLTIIGYILNQIGVPTDVISNYQDHHAPPHN</sequence>
<feature type="domain" description="ApeA N-terminal" evidence="2">
    <location>
        <begin position="9"/>
        <end position="295"/>
    </location>
</feature>